<keyword evidence="5" id="KW-1185">Reference proteome</keyword>
<dbReference type="InterPro" id="IPR003148">
    <property type="entry name" value="RCK_N"/>
</dbReference>
<dbReference type="Gene3D" id="3.40.50.720">
    <property type="entry name" value="NAD(P)-binding Rossmann-like Domain"/>
    <property type="match status" value="2"/>
</dbReference>
<evidence type="ECO:0000259" key="3">
    <source>
        <dbReference type="PROSITE" id="PS51201"/>
    </source>
</evidence>
<dbReference type="SUPFAM" id="SSF51735">
    <property type="entry name" value="NAD(P)-binding Rossmann-fold domains"/>
    <property type="match status" value="2"/>
</dbReference>
<evidence type="ECO:0000256" key="1">
    <source>
        <dbReference type="ARBA" id="ARBA00004651"/>
    </source>
</evidence>
<evidence type="ECO:0000256" key="2">
    <source>
        <dbReference type="SAM" id="Phobius"/>
    </source>
</evidence>
<dbReference type="RefSeq" id="WP_267563408.1">
    <property type="nucleotide sequence ID" value="NZ_JAPNTZ010000005.1"/>
</dbReference>
<proteinExistence type="predicted"/>
<feature type="domain" description="RCK N-terminal" evidence="3">
    <location>
        <begin position="310"/>
        <end position="421"/>
    </location>
</feature>
<comment type="subcellular location">
    <subcellularLocation>
        <location evidence="1">Cell membrane</location>
        <topology evidence="1">Multi-pass membrane protein</topology>
    </subcellularLocation>
</comment>
<dbReference type="Proteomes" id="UP001151002">
    <property type="component" value="Unassembled WGS sequence"/>
</dbReference>
<dbReference type="InterPro" id="IPR036721">
    <property type="entry name" value="RCK_C_sf"/>
</dbReference>
<dbReference type="InterPro" id="IPR013099">
    <property type="entry name" value="K_chnl_dom"/>
</dbReference>
<keyword evidence="2" id="KW-1133">Transmembrane helix</keyword>
<evidence type="ECO:0000313" key="4">
    <source>
        <dbReference type="EMBL" id="MCY1139293.1"/>
    </source>
</evidence>
<reference evidence="4" key="1">
    <citation type="submission" date="2022-11" db="EMBL/GenBank/DDBJ databases">
        <authorList>
            <person name="Somphong A."/>
            <person name="Phongsopitanun W."/>
        </authorList>
    </citation>
    <scope>NUCLEOTIDE SEQUENCE</scope>
    <source>
        <strain evidence="4">Pm04-4</strain>
    </source>
</reference>
<comment type="caution">
    <text evidence="4">The sequence shown here is derived from an EMBL/GenBank/DDBJ whole genome shotgun (WGS) entry which is preliminary data.</text>
</comment>
<dbReference type="SUPFAM" id="SSF116726">
    <property type="entry name" value="TrkA C-terminal domain-like"/>
    <property type="match status" value="1"/>
</dbReference>
<keyword evidence="2" id="KW-0812">Transmembrane</keyword>
<feature type="transmembrane region" description="Helical" evidence="2">
    <location>
        <begin position="67"/>
        <end position="86"/>
    </location>
</feature>
<dbReference type="Pfam" id="PF02254">
    <property type="entry name" value="TrkA_N"/>
    <property type="match status" value="2"/>
</dbReference>
<accession>A0ABT4AYG6</accession>
<gene>
    <name evidence="4" type="ORF">OWR29_14935</name>
</gene>
<sequence length="600" mass="65486">MRRPVPRGRFHRHTAIARPAEGASPTVFLVLRRMRAPLIVLILIFAISVLGLTLIPGQDADGNPVRVGFFDAFYFMSYTATTIGYGEIPHPFTGAQRLWVTATIYLTVIGWAYAIGSLLATLRDRAFREAIALRRFTGTVKRLREPFLLVVGYGQTGQLLGHALDSLGRRMVVIDRSPEHIDTLDIDPYYSDIPGLVADARNPHTLGVAGLEHPGCEGVVALTDDDEANLVVAMTAALVRPGLPVIARTVSPAIEHRMRAFGSPTVVNPFDRYGDHLRLALHQPSSYLLMSWLVHEEGAEMPQPSRPPAAGRWIVCGFGRFGHKLTEDLRADGLEVTVIDLRLDAEPGPGMIEGDASEPSVLAEADLAGAAGFVAGTDNDATNLSLVAAARKANPSLFIGARQNRPANAPLFAAMEIDWLLVPSEMAAREIYARLSTPMLWRFLQEMPELGDDWAADTLDRMQAYCGAKLGALWKMTLSEREAPALQPWLRSGVAVGDLLRSPRNRQKRLDAVPLMLARDGETILGPADDVPVRPGDEVLFVGRPYSRRALIDTVTNRVVAEYVLSGREVPAGWVWQRVTGKIPTGSQSTDSPGRSSDDP</sequence>
<dbReference type="InterPro" id="IPR050721">
    <property type="entry name" value="Trk_Ktr_HKT_K-transport"/>
</dbReference>
<dbReference type="PANTHER" id="PTHR43833">
    <property type="entry name" value="POTASSIUM CHANNEL PROTEIN 2-RELATED-RELATED"/>
    <property type="match status" value="1"/>
</dbReference>
<dbReference type="Gene3D" id="1.10.287.70">
    <property type="match status" value="1"/>
</dbReference>
<dbReference type="InterPro" id="IPR036291">
    <property type="entry name" value="NAD(P)-bd_dom_sf"/>
</dbReference>
<dbReference type="PANTHER" id="PTHR43833:SF11">
    <property type="entry name" value="VOLTAGE-GATED POTASSIUM CHANNEL KCH"/>
    <property type="match status" value="1"/>
</dbReference>
<feature type="transmembrane region" description="Helical" evidence="2">
    <location>
        <begin position="98"/>
        <end position="120"/>
    </location>
</feature>
<dbReference type="PROSITE" id="PS51201">
    <property type="entry name" value="RCK_N"/>
    <property type="match status" value="2"/>
</dbReference>
<protein>
    <submittedName>
        <fullName evidence="4">NAD-binding protein</fullName>
    </submittedName>
</protein>
<dbReference type="Pfam" id="PF07885">
    <property type="entry name" value="Ion_trans_2"/>
    <property type="match status" value="1"/>
</dbReference>
<dbReference type="SUPFAM" id="SSF81324">
    <property type="entry name" value="Voltage-gated potassium channels"/>
    <property type="match status" value="1"/>
</dbReference>
<evidence type="ECO:0000313" key="5">
    <source>
        <dbReference type="Proteomes" id="UP001151002"/>
    </source>
</evidence>
<feature type="domain" description="RCK N-terminal" evidence="3">
    <location>
        <begin position="144"/>
        <end position="268"/>
    </location>
</feature>
<feature type="transmembrane region" description="Helical" evidence="2">
    <location>
        <begin position="38"/>
        <end position="55"/>
    </location>
</feature>
<dbReference type="EMBL" id="JAPNTZ010000005">
    <property type="protein sequence ID" value="MCY1139293.1"/>
    <property type="molecule type" value="Genomic_DNA"/>
</dbReference>
<name>A0ABT4AYG6_9ACTN</name>
<keyword evidence="2" id="KW-0472">Membrane</keyword>
<organism evidence="4 5">
    <name type="scientific">Paractinoplanes pyxinae</name>
    <dbReference type="NCBI Taxonomy" id="2997416"/>
    <lineage>
        <taxon>Bacteria</taxon>
        <taxon>Bacillati</taxon>
        <taxon>Actinomycetota</taxon>
        <taxon>Actinomycetes</taxon>
        <taxon>Micromonosporales</taxon>
        <taxon>Micromonosporaceae</taxon>
        <taxon>Paractinoplanes</taxon>
    </lineage>
</organism>